<comment type="caution">
    <text evidence="1">The sequence shown here is derived from an EMBL/GenBank/DDBJ whole genome shotgun (WGS) entry which is preliminary data.</text>
</comment>
<dbReference type="AlphaFoldDB" id="A0A062IVW9"/>
<evidence type="ECO:0000313" key="2">
    <source>
        <dbReference type="Proteomes" id="UP000027327"/>
    </source>
</evidence>
<dbReference type="EMBL" id="JMOD01000002">
    <property type="protein sequence ID" value="KCY22996.1"/>
    <property type="molecule type" value="Genomic_DNA"/>
</dbReference>
<name>A0A062IVW9_ACIBA</name>
<dbReference type="RefSeq" id="WP_001008349.1">
    <property type="nucleotide sequence ID" value="NZ_JMOD01000002.1"/>
</dbReference>
<dbReference type="Proteomes" id="UP000027327">
    <property type="component" value="Unassembled WGS sequence"/>
</dbReference>
<accession>A0A062IVW9</accession>
<protein>
    <submittedName>
        <fullName evidence="1">Uncharacterized protein</fullName>
    </submittedName>
</protein>
<proteinExistence type="predicted"/>
<evidence type="ECO:0000313" key="1">
    <source>
        <dbReference type="EMBL" id="KCY22996.1"/>
    </source>
</evidence>
<sequence length="100" mass="11536">MNFDNEMIKGISQSEFEKAFAKQMMKDRVSDQMQKDMEALQKLNSGNYVIVPKEPTQRMLNAGHVAMNPIKGSDVHSGTNQKRRECYKAMLRAYQEYGDQ</sequence>
<reference evidence="1 2" key="1">
    <citation type="submission" date="2014-04" db="EMBL/GenBank/DDBJ databases">
        <title>Comparative genomics and transcriptomics to identify genetic mechanisms underlying the emergence of carbapenem resistant Acinetobacter baumannii (CRAb).</title>
        <authorList>
            <person name="Harris A.D."/>
            <person name="Johnson K.J."/>
            <person name="George J."/>
            <person name="Nadendla S."/>
            <person name="Daugherty S.C."/>
            <person name="Parankush S."/>
            <person name="Sadzewicz L."/>
            <person name="Tallon L."/>
            <person name="Sengamalay N."/>
            <person name="Hazen T.H."/>
            <person name="Rasko D.A."/>
        </authorList>
    </citation>
    <scope>NUCLEOTIDE SEQUENCE [LARGE SCALE GENOMIC DNA]</scope>
    <source>
        <strain evidence="1 2">21072</strain>
    </source>
</reference>
<dbReference type="PATRIC" id="fig|1310697.3.peg.202"/>
<gene>
    <name evidence="1" type="ORF">J596_0215</name>
</gene>
<organism evidence="1 2">
    <name type="scientific">Acinetobacter baumannii 21072</name>
    <dbReference type="NCBI Taxonomy" id="1310697"/>
    <lineage>
        <taxon>Bacteria</taxon>
        <taxon>Pseudomonadati</taxon>
        <taxon>Pseudomonadota</taxon>
        <taxon>Gammaproteobacteria</taxon>
        <taxon>Moraxellales</taxon>
        <taxon>Moraxellaceae</taxon>
        <taxon>Acinetobacter</taxon>
        <taxon>Acinetobacter calcoaceticus/baumannii complex</taxon>
    </lineage>
</organism>